<sequence>MPSAEVPPESPICEKAFSSPSQMHTSSPSIWTIFHGKCPYSPCIHTWSIVCKE</sequence>
<accession>W9Z232</accession>
<dbReference type="Proteomes" id="UP000030703">
    <property type="component" value="Unassembled WGS sequence"/>
</dbReference>
<protein>
    <submittedName>
        <fullName evidence="1">Uncharacterized protein</fullName>
    </submittedName>
</protein>
<dbReference type="EMBL" id="KI980355">
    <property type="protein sequence ID" value="EXK25854.1"/>
    <property type="molecule type" value="Genomic_DNA"/>
</dbReference>
<name>W9Z232_FUSOX</name>
<organism evidence="1">
    <name type="scientific">Fusarium oxysporum f. sp. melonis 26406</name>
    <dbReference type="NCBI Taxonomy" id="1089452"/>
    <lineage>
        <taxon>Eukaryota</taxon>
        <taxon>Fungi</taxon>
        <taxon>Dikarya</taxon>
        <taxon>Ascomycota</taxon>
        <taxon>Pezizomycotina</taxon>
        <taxon>Sordariomycetes</taxon>
        <taxon>Hypocreomycetidae</taxon>
        <taxon>Hypocreales</taxon>
        <taxon>Nectriaceae</taxon>
        <taxon>Fusarium</taxon>
        <taxon>Fusarium oxysporum species complex</taxon>
    </lineage>
</organism>
<reference evidence="1" key="1">
    <citation type="submission" date="2012-04" db="EMBL/GenBank/DDBJ databases">
        <title>The Genome Sequence of Fusarium oxysporum melonis.</title>
        <authorList>
            <consortium name="The Broad Institute Genome Sequencing Platform"/>
            <person name="Ma L.-J."/>
            <person name="Gale L.R."/>
            <person name="Schwartz D.C."/>
            <person name="Zhou S."/>
            <person name="Corby-Kistler H."/>
            <person name="Young S.K."/>
            <person name="Zeng Q."/>
            <person name="Gargeya S."/>
            <person name="Fitzgerald M."/>
            <person name="Haas B."/>
            <person name="Abouelleil A."/>
            <person name="Alvarado L."/>
            <person name="Arachchi H.M."/>
            <person name="Berlin A."/>
            <person name="Brown A."/>
            <person name="Chapman S.B."/>
            <person name="Chen Z."/>
            <person name="Dunbar C."/>
            <person name="Freedman E."/>
            <person name="Gearin G."/>
            <person name="Goldberg J."/>
            <person name="Griggs A."/>
            <person name="Gujja S."/>
            <person name="Heiman D."/>
            <person name="Howarth C."/>
            <person name="Larson L."/>
            <person name="Lui A."/>
            <person name="MacDonald P.J.P."/>
            <person name="Montmayeur A."/>
            <person name="Murphy C."/>
            <person name="Neiman D."/>
            <person name="Pearson M."/>
            <person name="Priest M."/>
            <person name="Roberts A."/>
            <person name="Saif S."/>
            <person name="Shea T."/>
            <person name="Shenoy N."/>
            <person name="Sisk P."/>
            <person name="Stolte C."/>
            <person name="Sykes S."/>
            <person name="Wortman J."/>
            <person name="Nusbaum C."/>
            <person name="Birren B."/>
        </authorList>
    </citation>
    <scope>NUCLEOTIDE SEQUENCE</scope>
    <source>
        <strain evidence="1">26406</strain>
    </source>
</reference>
<dbReference type="HOGENOM" id="CLU_3068756_0_0_1"/>
<reference evidence="1" key="2">
    <citation type="submission" date="2014-02" db="EMBL/GenBank/DDBJ databases">
        <title>Annotation of the Genome Sequence of Fusarium oxysporum f. sp. melonis 26406.</title>
        <authorList>
            <consortium name="The Broad Institute Genomics Platform"/>
            <person name="Ma L.-J."/>
            <person name="Corby-Kistler H."/>
            <person name="Broz K."/>
            <person name="Gale L.R."/>
            <person name="Jonkers W."/>
            <person name="O'Donnell K."/>
            <person name="Ploetz R."/>
            <person name="Steinberg C."/>
            <person name="Schwartz D.C."/>
            <person name="VanEtten H."/>
            <person name="Zhou S."/>
            <person name="Young S.K."/>
            <person name="Zeng Q."/>
            <person name="Gargeya S."/>
            <person name="Fitzgerald M."/>
            <person name="Abouelleil A."/>
            <person name="Alvarado L."/>
            <person name="Chapman S.B."/>
            <person name="Gainer-Dewar J."/>
            <person name="Goldberg J."/>
            <person name="Griggs A."/>
            <person name="Gujja S."/>
            <person name="Hansen M."/>
            <person name="Howarth C."/>
            <person name="Imamovic A."/>
            <person name="Ireland A."/>
            <person name="Larimer J."/>
            <person name="McCowan C."/>
            <person name="Murphy C."/>
            <person name="Pearson M."/>
            <person name="Poon T.W."/>
            <person name="Priest M."/>
            <person name="Roberts A."/>
            <person name="Saif S."/>
            <person name="Shea T."/>
            <person name="Sykes S."/>
            <person name="Wortman J."/>
            <person name="Nusbaum C."/>
            <person name="Birren B."/>
        </authorList>
    </citation>
    <scope>NUCLEOTIDE SEQUENCE</scope>
    <source>
        <strain evidence="1">26406</strain>
    </source>
</reference>
<dbReference type="VEuPathDB" id="FungiDB:FOMG_17541"/>
<proteinExistence type="predicted"/>
<gene>
    <name evidence="1" type="ORF">FOMG_17541</name>
</gene>
<dbReference type="AlphaFoldDB" id="W9Z232"/>
<evidence type="ECO:0000313" key="1">
    <source>
        <dbReference type="EMBL" id="EXK25854.1"/>
    </source>
</evidence>